<dbReference type="EMBL" id="CAKXAJ010019130">
    <property type="protein sequence ID" value="CAH2218158.1"/>
    <property type="molecule type" value="Genomic_DNA"/>
</dbReference>
<evidence type="ECO:0000313" key="2">
    <source>
        <dbReference type="EMBL" id="CAH2218158.1"/>
    </source>
</evidence>
<sequence>MSSRRNGSVSRAAETASKNRLHMDRNPQHSRINDPSNPAGRRKEIDNVMKRARQASPGSWDRKLLEVEEKDPNSAMRNDIIISIESKSMGIGFFVECEFHISHIVLIASSWLDYYSHPESCVFQWGSY</sequence>
<accession>A0A8S4QS63</accession>
<evidence type="ECO:0000256" key="1">
    <source>
        <dbReference type="SAM" id="MobiDB-lite"/>
    </source>
</evidence>
<name>A0A8S4QS63_9NEOP</name>
<evidence type="ECO:0000313" key="3">
    <source>
        <dbReference type="Proteomes" id="UP000838756"/>
    </source>
</evidence>
<gene>
    <name evidence="2" type="primary">jg3528</name>
    <name evidence="2" type="ORF">PAEG_LOCUS6005</name>
</gene>
<feature type="region of interest" description="Disordered" evidence="1">
    <location>
        <begin position="1"/>
        <end position="46"/>
    </location>
</feature>
<keyword evidence="3" id="KW-1185">Reference proteome</keyword>
<dbReference type="AlphaFoldDB" id="A0A8S4QS63"/>
<reference evidence="2" key="1">
    <citation type="submission" date="2022-03" db="EMBL/GenBank/DDBJ databases">
        <authorList>
            <person name="Lindestad O."/>
        </authorList>
    </citation>
    <scope>NUCLEOTIDE SEQUENCE</scope>
</reference>
<protein>
    <submittedName>
        <fullName evidence="2">Jg3528 protein</fullName>
    </submittedName>
</protein>
<dbReference type="Proteomes" id="UP000838756">
    <property type="component" value="Unassembled WGS sequence"/>
</dbReference>
<dbReference type="OrthoDB" id="6930148at2759"/>
<comment type="caution">
    <text evidence="2">The sequence shown here is derived from an EMBL/GenBank/DDBJ whole genome shotgun (WGS) entry which is preliminary data.</text>
</comment>
<proteinExistence type="predicted"/>
<organism evidence="2 3">
    <name type="scientific">Pararge aegeria aegeria</name>
    <dbReference type="NCBI Taxonomy" id="348720"/>
    <lineage>
        <taxon>Eukaryota</taxon>
        <taxon>Metazoa</taxon>
        <taxon>Ecdysozoa</taxon>
        <taxon>Arthropoda</taxon>
        <taxon>Hexapoda</taxon>
        <taxon>Insecta</taxon>
        <taxon>Pterygota</taxon>
        <taxon>Neoptera</taxon>
        <taxon>Endopterygota</taxon>
        <taxon>Lepidoptera</taxon>
        <taxon>Glossata</taxon>
        <taxon>Ditrysia</taxon>
        <taxon>Papilionoidea</taxon>
        <taxon>Nymphalidae</taxon>
        <taxon>Satyrinae</taxon>
        <taxon>Satyrini</taxon>
        <taxon>Parargina</taxon>
        <taxon>Pararge</taxon>
    </lineage>
</organism>